<evidence type="ECO:0000256" key="13">
    <source>
        <dbReference type="ARBA" id="ARBA00023268"/>
    </source>
</evidence>
<dbReference type="GO" id="GO:0052855">
    <property type="term" value="F:ADP-dependent NAD(P)H-hydrate dehydratase activity"/>
    <property type="evidence" value="ECO:0007669"/>
    <property type="project" value="UniProtKB-UniRule"/>
</dbReference>
<evidence type="ECO:0000256" key="7">
    <source>
        <dbReference type="ARBA" id="ARBA00022840"/>
    </source>
</evidence>
<evidence type="ECO:0000256" key="10">
    <source>
        <dbReference type="ARBA" id="ARBA00023027"/>
    </source>
</evidence>
<comment type="function">
    <text evidence="17">Catalyzes the dehydration of the S-form of NAD(P)HX at the expense of ADP, which is converted to AMP. Together with NAD(P)HX epimerase, which catalyzes the epimerization of the S- and R-forms, the enzyme allows the repair of both epimers of NAD(P)HX, a damaged form of NAD(P)H that is a result of enzymatic or heat-dependent hydration.</text>
</comment>
<dbReference type="Pfam" id="PF01256">
    <property type="entry name" value="Carb_kinase"/>
    <property type="match status" value="1"/>
</dbReference>
<evidence type="ECO:0000256" key="4">
    <source>
        <dbReference type="ARBA" id="ARBA00009524"/>
    </source>
</evidence>
<evidence type="ECO:0000259" key="22">
    <source>
        <dbReference type="PROSITE" id="PS51385"/>
    </source>
</evidence>
<evidence type="ECO:0000256" key="3">
    <source>
        <dbReference type="ARBA" id="ARBA00006001"/>
    </source>
</evidence>
<feature type="binding site" evidence="17">
    <location>
        <position position="330"/>
    </location>
    <ligand>
        <name>(6S)-NADPHX</name>
        <dbReference type="ChEBI" id="CHEBI:64076"/>
    </ligand>
</feature>
<keyword evidence="24" id="KW-1185">Reference proteome</keyword>
<name>A0A411YH84_9ACTN</name>
<dbReference type="CDD" id="cd01171">
    <property type="entry name" value="YXKO-related"/>
    <property type="match status" value="1"/>
</dbReference>
<dbReference type="SUPFAM" id="SSF53613">
    <property type="entry name" value="Ribokinase-like"/>
    <property type="match status" value="1"/>
</dbReference>
<comment type="similarity">
    <text evidence="18">Belongs to the NnrE/AIBP family.</text>
</comment>
<evidence type="ECO:0000313" key="23">
    <source>
        <dbReference type="EMBL" id="QBI20577.1"/>
    </source>
</evidence>
<dbReference type="Pfam" id="PF03853">
    <property type="entry name" value="YjeF_N"/>
    <property type="match status" value="1"/>
</dbReference>
<feature type="binding site" evidence="17">
    <location>
        <position position="443"/>
    </location>
    <ligand>
        <name>(6S)-NADPHX</name>
        <dbReference type="ChEBI" id="CHEBI:64076"/>
    </ligand>
</feature>
<dbReference type="InterPro" id="IPR017953">
    <property type="entry name" value="Carbohydrate_kinase_pred_CS"/>
</dbReference>
<dbReference type="HAMAP" id="MF_01965">
    <property type="entry name" value="NADHX_dehydratase"/>
    <property type="match status" value="1"/>
</dbReference>
<gene>
    <name evidence="18" type="primary">nnrE</name>
    <name evidence="17" type="synonym">nnrD</name>
    <name evidence="23" type="ORF">ER308_14085</name>
</gene>
<dbReference type="NCBIfam" id="TIGR00196">
    <property type="entry name" value="yjeF_cterm"/>
    <property type="match status" value="1"/>
</dbReference>
<dbReference type="Gene3D" id="3.40.50.10260">
    <property type="entry name" value="YjeF N-terminal domain"/>
    <property type="match status" value="1"/>
</dbReference>
<evidence type="ECO:0000256" key="12">
    <source>
        <dbReference type="ARBA" id="ARBA00023239"/>
    </source>
</evidence>
<comment type="similarity">
    <text evidence="17">Belongs to the NnrD/CARKD family.</text>
</comment>
<comment type="subunit">
    <text evidence="17">Homotetramer.</text>
</comment>
<evidence type="ECO:0000256" key="17">
    <source>
        <dbReference type="HAMAP-Rule" id="MF_01965"/>
    </source>
</evidence>
<dbReference type="GO" id="GO:0052856">
    <property type="term" value="F:NAD(P)HX epimerase activity"/>
    <property type="evidence" value="ECO:0007669"/>
    <property type="project" value="UniProtKB-UniRule"/>
</dbReference>
<evidence type="ECO:0000256" key="19">
    <source>
        <dbReference type="PIRNR" id="PIRNR017184"/>
    </source>
</evidence>
<dbReference type="EMBL" id="CP036402">
    <property type="protein sequence ID" value="QBI20577.1"/>
    <property type="molecule type" value="Genomic_DNA"/>
</dbReference>
<sequence>MPTPLFTPAQVREMDARAFDRGTSADALMERAAGHLERAVRDLAGYGYGLRVTILCGKGNNGGDGLALARRLTDVGARATVCVVTGEETLEGLPAVQRDRWLARGGTLVSSPQEALVGADVTVDCLLGTGAAGEPRDPYRTAIAALAAERAQGTPVVACDVPSGVDAETGTVAERAVTADVTVTLGAEKVGLRMWPARGRCGDLVTGDLGILERRDEPVAWSLDDRDADHLLPFPPPGAHKRQRGRVLIVAGAQGMSGAAVLATRGAVEAGVGLVTCLAAPGSRDAVAGAVPEALTATFGDLDDRDDHDAAVADVLARAQDADVVVAGPGLGRGGGPTALVRALVERLERPLVLDADAVNALAEVPEALTAPRANALVLTPHEGELARLVDGPVQRNRASEYAADWGATVVAKGPGTVTASPDGRTWVCASGSVALATGGTGDVLSGMIGAVLAGDVDLARVAATVHWHGRAGEAAAALRHPAAVRAGAVADAVPTARARMAGDPGPRPGAPIPRPEDRR</sequence>
<dbReference type="HAMAP" id="MF_01966">
    <property type="entry name" value="NADHX_epimerase"/>
    <property type="match status" value="1"/>
</dbReference>
<feature type="domain" description="YjeF N-terminal" evidence="22">
    <location>
        <begin position="11"/>
        <end position="217"/>
    </location>
</feature>
<keyword evidence="5 18" id="KW-0479">Metal-binding</keyword>
<evidence type="ECO:0000256" key="8">
    <source>
        <dbReference type="ARBA" id="ARBA00022857"/>
    </source>
</evidence>
<keyword evidence="6 17" id="KW-0547">Nucleotide-binding</keyword>
<feature type="binding site" evidence="18">
    <location>
        <position position="61"/>
    </location>
    <ligand>
        <name>K(+)</name>
        <dbReference type="ChEBI" id="CHEBI:29103"/>
    </ligand>
</feature>
<dbReference type="InterPro" id="IPR030677">
    <property type="entry name" value="Nnr"/>
</dbReference>
<feature type="binding site" evidence="17">
    <location>
        <position position="382"/>
    </location>
    <ligand>
        <name>(6S)-NADPHX</name>
        <dbReference type="ChEBI" id="CHEBI:64076"/>
    </ligand>
</feature>
<dbReference type="AlphaFoldDB" id="A0A411YH84"/>
<comment type="cofactor">
    <cofactor evidence="17">
        <name>Mg(2+)</name>
        <dbReference type="ChEBI" id="CHEBI:18420"/>
    </cofactor>
</comment>
<dbReference type="PROSITE" id="PS51385">
    <property type="entry name" value="YJEF_N"/>
    <property type="match status" value="1"/>
</dbReference>
<dbReference type="Proteomes" id="UP000291469">
    <property type="component" value="Chromosome"/>
</dbReference>
<evidence type="ECO:0000256" key="5">
    <source>
        <dbReference type="ARBA" id="ARBA00022723"/>
    </source>
</evidence>
<evidence type="ECO:0000256" key="18">
    <source>
        <dbReference type="HAMAP-Rule" id="MF_01966"/>
    </source>
</evidence>
<dbReference type="PROSITE" id="PS01050">
    <property type="entry name" value="YJEF_C_2"/>
    <property type="match status" value="1"/>
</dbReference>
<evidence type="ECO:0000256" key="6">
    <source>
        <dbReference type="ARBA" id="ARBA00022741"/>
    </source>
</evidence>
<evidence type="ECO:0000256" key="16">
    <source>
        <dbReference type="ARBA" id="ARBA00049209"/>
    </source>
</evidence>
<dbReference type="InterPro" id="IPR029056">
    <property type="entry name" value="Ribokinase-like"/>
</dbReference>
<comment type="catalytic activity">
    <reaction evidence="15 17 19">
        <text>(6S)-NADHX + ADP = AMP + phosphate + NADH + H(+)</text>
        <dbReference type="Rhea" id="RHEA:32223"/>
        <dbReference type="ChEBI" id="CHEBI:15378"/>
        <dbReference type="ChEBI" id="CHEBI:43474"/>
        <dbReference type="ChEBI" id="CHEBI:57945"/>
        <dbReference type="ChEBI" id="CHEBI:64074"/>
        <dbReference type="ChEBI" id="CHEBI:456215"/>
        <dbReference type="ChEBI" id="CHEBI:456216"/>
        <dbReference type="EC" id="4.2.1.136"/>
    </reaction>
</comment>
<feature type="binding site" evidence="18">
    <location>
        <begin position="128"/>
        <end position="134"/>
    </location>
    <ligand>
        <name>(6S)-NADPHX</name>
        <dbReference type="ChEBI" id="CHEBI:64076"/>
    </ligand>
</feature>
<keyword evidence="8 17" id="KW-0521">NADP</keyword>
<evidence type="ECO:0000256" key="1">
    <source>
        <dbReference type="ARBA" id="ARBA00000013"/>
    </source>
</evidence>
<dbReference type="KEGG" id="erz:ER308_14085"/>
<keyword evidence="7 17" id="KW-0067">ATP-binding</keyword>
<feature type="binding site" evidence="18">
    <location>
        <position position="124"/>
    </location>
    <ligand>
        <name>K(+)</name>
        <dbReference type="ChEBI" id="CHEBI:29103"/>
    </ligand>
</feature>
<comment type="catalytic activity">
    <reaction evidence="16 17 19">
        <text>(6S)-NADPHX + ADP = AMP + phosphate + NADPH + H(+)</text>
        <dbReference type="Rhea" id="RHEA:32235"/>
        <dbReference type="ChEBI" id="CHEBI:15378"/>
        <dbReference type="ChEBI" id="CHEBI:43474"/>
        <dbReference type="ChEBI" id="CHEBI:57783"/>
        <dbReference type="ChEBI" id="CHEBI:64076"/>
        <dbReference type="ChEBI" id="CHEBI:456215"/>
        <dbReference type="ChEBI" id="CHEBI:456216"/>
        <dbReference type="EC" id="4.2.1.136"/>
    </reaction>
</comment>
<organism evidence="23 24">
    <name type="scientific">Egibacter rhizosphaerae</name>
    <dbReference type="NCBI Taxonomy" id="1670831"/>
    <lineage>
        <taxon>Bacteria</taxon>
        <taxon>Bacillati</taxon>
        <taxon>Actinomycetota</taxon>
        <taxon>Nitriliruptoria</taxon>
        <taxon>Egibacterales</taxon>
        <taxon>Egibacteraceae</taxon>
        <taxon>Egibacter</taxon>
    </lineage>
</organism>
<evidence type="ECO:0000256" key="15">
    <source>
        <dbReference type="ARBA" id="ARBA00048238"/>
    </source>
</evidence>
<comment type="function">
    <text evidence="14 19">Bifunctional enzyme that catalyzes the epimerization of the S- and R-forms of NAD(P)HX and the dehydration of the S-form of NAD(P)HX at the expense of ADP, which is converted to AMP. This allows the repair of both epimers of NAD(P)HX, a damaged form of NAD(P)H that is a result of enzymatic or heat-dependent hydration.</text>
</comment>
<proteinExistence type="inferred from homology"/>
<comment type="similarity">
    <text evidence="3 19">In the N-terminal section; belongs to the NnrE/AIBP family.</text>
</comment>
<feature type="binding site" evidence="18">
    <location>
        <position position="139"/>
    </location>
    <ligand>
        <name>(6S)-NADPHX</name>
        <dbReference type="ChEBI" id="CHEBI:64076"/>
    </ligand>
</feature>
<evidence type="ECO:0000256" key="20">
    <source>
        <dbReference type="SAM" id="MobiDB-lite"/>
    </source>
</evidence>
<dbReference type="PIRSF" id="PIRSF017184">
    <property type="entry name" value="Nnr"/>
    <property type="match status" value="1"/>
</dbReference>
<dbReference type="GO" id="GO:0046872">
    <property type="term" value="F:metal ion binding"/>
    <property type="evidence" value="ECO:0007669"/>
    <property type="project" value="UniProtKB-UniRule"/>
</dbReference>
<evidence type="ECO:0000256" key="14">
    <source>
        <dbReference type="ARBA" id="ARBA00025153"/>
    </source>
</evidence>
<dbReference type="NCBIfam" id="TIGR00197">
    <property type="entry name" value="yjeF_nterm"/>
    <property type="match status" value="1"/>
</dbReference>
<dbReference type="Gene3D" id="3.40.1190.20">
    <property type="match status" value="1"/>
</dbReference>
<feature type="binding site" evidence="18">
    <location>
        <position position="160"/>
    </location>
    <ligand>
        <name>(6S)-NADPHX</name>
        <dbReference type="ChEBI" id="CHEBI:64076"/>
    </ligand>
</feature>
<feature type="binding site" evidence="17">
    <location>
        <position position="259"/>
    </location>
    <ligand>
        <name>(6S)-NADPHX</name>
        <dbReference type="ChEBI" id="CHEBI:64076"/>
    </ligand>
</feature>
<comment type="function">
    <text evidence="18">Catalyzes the epimerization of the S- and R-forms of NAD(P)HX, a damaged form of NAD(P)H that is a result of enzymatic or heat-dependent hydration. This is a prerequisite for the S-specific NAD(P)H-hydrate dehydratase to allow the repair of both epimers of NAD(P)HX.</text>
</comment>
<feature type="region of interest" description="Disordered" evidence="20">
    <location>
        <begin position="498"/>
        <end position="520"/>
    </location>
</feature>
<dbReference type="InterPro" id="IPR036652">
    <property type="entry name" value="YjeF_N_dom_sf"/>
</dbReference>
<feature type="binding site" evidence="17">
    <location>
        <begin position="413"/>
        <end position="417"/>
    </location>
    <ligand>
        <name>AMP</name>
        <dbReference type="ChEBI" id="CHEBI:456215"/>
    </ligand>
</feature>
<dbReference type="PANTHER" id="PTHR12592">
    <property type="entry name" value="ATP-DEPENDENT (S)-NAD(P)H-HYDRATE DEHYDRATASE FAMILY MEMBER"/>
    <property type="match status" value="1"/>
</dbReference>
<dbReference type="PANTHER" id="PTHR12592:SF0">
    <property type="entry name" value="ATP-DEPENDENT (S)-NAD(P)H-HYDRATE DEHYDRATASE"/>
    <property type="match status" value="1"/>
</dbReference>
<dbReference type="SUPFAM" id="SSF64153">
    <property type="entry name" value="YjeF N-terminal domain-like"/>
    <property type="match status" value="1"/>
</dbReference>
<evidence type="ECO:0000256" key="2">
    <source>
        <dbReference type="ARBA" id="ARBA00000909"/>
    </source>
</evidence>
<dbReference type="EC" id="4.2.1.136" evidence="19"/>
<feature type="domain" description="YjeF C-terminal" evidence="21">
    <location>
        <begin position="224"/>
        <end position="501"/>
    </location>
</feature>
<keyword evidence="9 18" id="KW-0630">Potassium</keyword>
<feature type="binding site" evidence="17">
    <location>
        <position position="442"/>
    </location>
    <ligand>
        <name>AMP</name>
        <dbReference type="ChEBI" id="CHEBI:456215"/>
    </ligand>
</feature>
<keyword evidence="11 18" id="KW-0413">Isomerase</keyword>
<dbReference type="InterPro" id="IPR000631">
    <property type="entry name" value="CARKD"/>
</dbReference>
<accession>A0A411YH84</accession>
<reference evidence="23 24" key="1">
    <citation type="submission" date="2019-01" db="EMBL/GenBank/DDBJ databases">
        <title>Egibacter rhizosphaerae EGI 80759T.</title>
        <authorList>
            <person name="Chen D.-D."/>
            <person name="Tian Y."/>
            <person name="Jiao J.-Y."/>
            <person name="Zhang X.-T."/>
            <person name="Zhang Y.-G."/>
            <person name="Zhang Y."/>
            <person name="Xiao M."/>
            <person name="Shu W.-S."/>
            <person name="Li W.-J."/>
        </authorList>
    </citation>
    <scope>NUCLEOTIDE SEQUENCE [LARGE SCALE GENOMIC DNA]</scope>
    <source>
        <strain evidence="23 24">EGI 80759</strain>
    </source>
</reference>
<comment type="cofactor">
    <cofactor evidence="18 19">
        <name>K(+)</name>
        <dbReference type="ChEBI" id="CHEBI:29103"/>
    </cofactor>
    <text evidence="18 19">Binds 1 potassium ion per subunit.</text>
</comment>
<dbReference type="InterPro" id="IPR004443">
    <property type="entry name" value="YjeF_N_dom"/>
</dbReference>
<evidence type="ECO:0000313" key="24">
    <source>
        <dbReference type="Proteomes" id="UP000291469"/>
    </source>
</evidence>
<keyword evidence="12 17" id="KW-0456">Lyase</keyword>
<comment type="catalytic activity">
    <reaction evidence="2 18 19">
        <text>(6R)-NADPHX = (6S)-NADPHX</text>
        <dbReference type="Rhea" id="RHEA:32227"/>
        <dbReference type="ChEBI" id="CHEBI:64076"/>
        <dbReference type="ChEBI" id="CHEBI:64077"/>
        <dbReference type="EC" id="5.1.99.6"/>
    </reaction>
</comment>
<keyword evidence="10 17" id="KW-0520">NAD</keyword>
<evidence type="ECO:0000256" key="9">
    <source>
        <dbReference type="ARBA" id="ARBA00022958"/>
    </source>
</evidence>
<dbReference type="GO" id="GO:0046496">
    <property type="term" value="P:nicotinamide nucleotide metabolic process"/>
    <property type="evidence" value="ECO:0007669"/>
    <property type="project" value="UniProtKB-UniRule"/>
</dbReference>
<protein>
    <recommendedName>
        <fullName evidence="19">Bifunctional NAD(P)H-hydrate repair enzyme</fullName>
    </recommendedName>
    <alternativeName>
        <fullName evidence="19">Nicotinamide nucleotide repair protein</fullName>
    </alternativeName>
    <domain>
        <recommendedName>
            <fullName evidence="19">ADP-dependent (S)-NAD(P)H-hydrate dehydratase</fullName>
            <ecNumber evidence="19">4.2.1.136</ecNumber>
        </recommendedName>
        <alternativeName>
            <fullName evidence="19">ADP-dependent NAD(P)HX dehydratase</fullName>
        </alternativeName>
    </domain>
    <domain>
        <recommendedName>
            <fullName evidence="19">NAD(P)H-hydrate epimerase</fullName>
            <ecNumber evidence="19">5.1.99.6</ecNumber>
        </recommendedName>
    </domain>
</protein>
<comment type="catalytic activity">
    <reaction evidence="1 18 19">
        <text>(6R)-NADHX = (6S)-NADHX</text>
        <dbReference type="Rhea" id="RHEA:32215"/>
        <dbReference type="ChEBI" id="CHEBI:64074"/>
        <dbReference type="ChEBI" id="CHEBI:64075"/>
        <dbReference type="EC" id="5.1.99.6"/>
    </reaction>
</comment>
<dbReference type="GO" id="GO:0005524">
    <property type="term" value="F:ATP binding"/>
    <property type="evidence" value="ECO:0007669"/>
    <property type="project" value="UniProtKB-UniRule"/>
</dbReference>
<dbReference type="RefSeq" id="WP_131155572.1">
    <property type="nucleotide sequence ID" value="NZ_CP036402.1"/>
</dbReference>
<evidence type="ECO:0000259" key="21">
    <source>
        <dbReference type="PROSITE" id="PS51383"/>
    </source>
</evidence>
<feature type="binding site" evidence="18">
    <location>
        <begin position="60"/>
        <end position="64"/>
    </location>
    <ligand>
        <name>(6S)-NADPHX</name>
        <dbReference type="ChEBI" id="CHEBI:64076"/>
    </ligand>
</feature>
<evidence type="ECO:0000256" key="11">
    <source>
        <dbReference type="ARBA" id="ARBA00023235"/>
    </source>
</evidence>
<dbReference type="EC" id="5.1.99.6" evidence="19"/>
<dbReference type="OrthoDB" id="9806925at2"/>
<comment type="similarity">
    <text evidence="4 19">In the C-terminal section; belongs to the NnrD/CARKD family.</text>
</comment>
<dbReference type="PROSITE" id="PS51383">
    <property type="entry name" value="YJEF_C_3"/>
    <property type="match status" value="1"/>
</dbReference>
<dbReference type="GO" id="GO:0110051">
    <property type="term" value="P:metabolite repair"/>
    <property type="evidence" value="ECO:0007669"/>
    <property type="project" value="TreeGrafter"/>
</dbReference>
<feature type="binding site" evidence="18">
    <location>
        <position position="163"/>
    </location>
    <ligand>
        <name>K(+)</name>
        <dbReference type="ChEBI" id="CHEBI:29103"/>
    </ligand>
</feature>
<keyword evidence="13" id="KW-0511">Multifunctional enzyme</keyword>